<accession>A0A512JBC3</accession>
<reference evidence="16" key="1">
    <citation type="journal article" date="2014" name="Int. J. Syst. Evol. Microbiol.">
        <title>Complete genome of a new Firmicutes species belonging to the dominant human colonic microbiota ('Ruminococcus bicirculans') reveals two chromosomes and a selective capacity to utilize plant glucans.</title>
        <authorList>
            <consortium name="NISC Comparative Sequencing Program"/>
            <person name="Wegmann U."/>
            <person name="Louis P."/>
            <person name="Goesmann A."/>
            <person name="Henrissat B."/>
            <person name="Duncan S.H."/>
            <person name="Flint H.J."/>
        </authorList>
    </citation>
    <scope>NUCLEOTIDE SEQUENCE</scope>
    <source>
        <strain evidence="16">NBRC 107715</strain>
    </source>
</reference>
<dbReference type="Proteomes" id="UP001156856">
    <property type="component" value="Unassembled WGS sequence"/>
</dbReference>
<dbReference type="AlphaFoldDB" id="A0A512JBC3"/>
<gene>
    <name evidence="16" type="ORF">GCM10007888_21660</name>
    <name evidence="15" type="ORF">MOX02_53150</name>
</gene>
<dbReference type="GO" id="GO:0005886">
    <property type="term" value="C:plasma membrane"/>
    <property type="evidence" value="ECO:0007669"/>
    <property type="project" value="UniProtKB-SubCell"/>
</dbReference>
<evidence type="ECO:0000313" key="16">
    <source>
        <dbReference type="EMBL" id="GLS63785.1"/>
    </source>
</evidence>
<keyword evidence="18" id="KW-1185">Reference proteome</keyword>
<dbReference type="EMBL" id="BSPK01000026">
    <property type="protein sequence ID" value="GLS63785.1"/>
    <property type="molecule type" value="Genomic_DNA"/>
</dbReference>
<proteinExistence type="inferred from homology"/>
<keyword evidence="3" id="KW-0813">Transport</keyword>
<evidence type="ECO:0000256" key="5">
    <source>
        <dbReference type="ARBA" id="ARBA00022617"/>
    </source>
</evidence>
<evidence type="ECO:0000256" key="11">
    <source>
        <dbReference type="ARBA" id="ARBA00023136"/>
    </source>
</evidence>
<reference evidence="16" key="4">
    <citation type="submission" date="2023-01" db="EMBL/GenBank/DDBJ databases">
        <title>Draft genome sequence of Methylobacterium oxalidis strain NBRC 107715.</title>
        <authorList>
            <person name="Sun Q."/>
            <person name="Mori K."/>
        </authorList>
    </citation>
    <scope>NUCLEOTIDE SEQUENCE</scope>
    <source>
        <strain evidence="16">NBRC 107715</strain>
    </source>
</reference>
<dbReference type="Gene3D" id="1.20.950.20">
    <property type="entry name" value="Transmembrane di-heme cytochromes, Chain C"/>
    <property type="match status" value="2"/>
</dbReference>
<dbReference type="InterPro" id="IPR016174">
    <property type="entry name" value="Di-haem_cyt_TM"/>
</dbReference>
<keyword evidence="10" id="KW-0408">Iron</keyword>
<feature type="domain" description="Cytochrome b561 bacterial/Ni-hydrogenase" evidence="14">
    <location>
        <begin position="10"/>
        <end position="179"/>
    </location>
</feature>
<keyword evidence="8" id="KW-0249">Electron transport</keyword>
<comment type="subcellular location">
    <subcellularLocation>
        <location evidence="2">Cell membrane</location>
        <topology evidence="2">Multi-pass membrane protein</topology>
    </subcellularLocation>
</comment>
<keyword evidence="9 13" id="KW-1133">Transmembrane helix</keyword>
<dbReference type="RefSeq" id="WP_147028748.1">
    <property type="nucleotide sequence ID" value="NZ_BJZU01000144.1"/>
</dbReference>
<dbReference type="Pfam" id="PF01292">
    <property type="entry name" value="Ni_hydr_CYTB"/>
    <property type="match status" value="1"/>
</dbReference>
<evidence type="ECO:0000256" key="12">
    <source>
        <dbReference type="ARBA" id="ARBA00037975"/>
    </source>
</evidence>
<evidence type="ECO:0000256" key="7">
    <source>
        <dbReference type="ARBA" id="ARBA00022723"/>
    </source>
</evidence>
<dbReference type="SUPFAM" id="SSF81342">
    <property type="entry name" value="Transmembrane di-heme cytochromes"/>
    <property type="match status" value="1"/>
</dbReference>
<reference evidence="18" key="2">
    <citation type="journal article" date="2019" name="Int. J. Syst. Evol. Microbiol.">
        <title>The Global Catalogue of Microorganisms (GCM) 10K type strain sequencing project: providing services to taxonomists for standard genome sequencing and annotation.</title>
        <authorList>
            <consortium name="The Broad Institute Genomics Platform"/>
            <consortium name="The Broad Institute Genome Sequencing Center for Infectious Disease"/>
            <person name="Wu L."/>
            <person name="Ma J."/>
        </authorList>
    </citation>
    <scope>NUCLEOTIDE SEQUENCE [LARGE SCALE GENOMIC DNA]</scope>
    <source>
        <strain evidence="18">NBRC 107715</strain>
    </source>
</reference>
<evidence type="ECO:0000256" key="4">
    <source>
        <dbReference type="ARBA" id="ARBA00022475"/>
    </source>
</evidence>
<keyword evidence="7" id="KW-0479">Metal-binding</keyword>
<dbReference type="PANTHER" id="PTHR30529">
    <property type="entry name" value="CYTOCHROME B561"/>
    <property type="match status" value="1"/>
</dbReference>
<dbReference type="GO" id="GO:0022904">
    <property type="term" value="P:respiratory electron transport chain"/>
    <property type="evidence" value="ECO:0007669"/>
    <property type="project" value="InterPro"/>
</dbReference>
<evidence type="ECO:0000256" key="1">
    <source>
        <dbReference type="ARBA" id="ARBA00001970"/>
    </source>
</evidence>
<evidence type="ECO:0000313" key="18">
    <source>
        <dbReference type="Proteomes" id="UP001156856"/>
    </source>
</evidence>
<dbReference type="EMBL" id="BJZU01000144">
    <property type="protein sequence ID" value="GEP07277.1"/>
    <property type="molecule type" value="Genomic_DNA"/>
</dbReference>
<evidence type="ECO:0000256" key="10">
    <source>
        <dbReference type="ARBA" id="ARBA00023004"/>
    </source>
</evidence>
<evidence type="ECO:0000256" key="2">
    <source>
        <dbReference type="ARBA" id="ARBA00004651"/>
    </source>
</evidence>
<sequence length="185" mass="20551">MRDATPERLRYTAPQQALHWVTAALVLAVLPLAWVAESLAREAPSKGTLFVLHKSVGLTILAVVVVRIVWRMIHPAPPHPRTPPALTLLGRANHVLLYAIFLIMPVSGYLLSALAGRDTPYFWIFTVPGLDKNEALQPVFKQIHLVGQWAVYALVILHVLATAWHVAIRRDGLHERMLPAQDPPA</sequence>
<comment type="cofactor">
    <cofactor evidence="1">
        <name>heme b</name>
        <dbReference type="ChEBI" id="CHEBI:60344"/>
    </cofactor>
</comment>
<dbReference type="OrthoDB" id="1247465at2"/>
<reference evidence="15 17" key="3">
    <citation type="submission" date="2019-07" db="EMBL/GenBank/DDBJ databases">
        <title>Whole genome shotgun sequence of Methylobacterium oxalidis NBRC 107715.</title>
        <authorList>
            <person name="Hosoyama A."/>
            <person name="Uohara A."/>
            <person name="Ohji S."/>
            <person name="Ichikawa N."/>
        </authorList>
    </citation>
    <scope>NUCLEOTIDE SEQUENCE [LARGE SCALE GENOMIC DNA]</scope>
    <source>
        <strain evidence="15 17">NBRC 107715</strain>
    </source>
</reference>
<protein>
    <recommendedName>
        <fullName evidence="14">Cytochrome b561 bacterial/Ni-hydrogenase domain-containing protein</fullName>
    </recommendedName>
</protein>
<evidence type="ECO:0000259" key="14">
    <source>
        <dbReference type="Pfam" id="PF01292"/>
    </source>
</evidence>
<dbReference type="Proteomes" id="UP000321960">
    <property type="component" value="Unassembled WGS sequence"/>
</dbReference>
<dbReference type="InterPro" id="IPR011577">
    <property type="entry name" value="Cyt_b561_bac/Ni-Hgenase"/>
</dbReference>
<feature type="transmembrane region" description="Helical" evidence="13">
    <location>
        <begin position="17"/>
        <end position="36"/>
    </location>
</feature>
<name>A0A512JBC3_9HYPH</name>
<keyword evidence="5" id="KW-0349">Heme</keyword>
<feature type="transmembrane region" description="Helical" evidence="13">
    <location>
        <begin position="95"/>
        <end position="115"/>
    </location>
</feature>
<evidence type="ECO:0000256" key="9">
    <source>
        <dbReference type="ARBA" id="ARBA00022989"/>
    </source>
</evidence>
<evidence type="ECO:0000256" key="6">
    <source>
        <dbReference type="ARBA" id="ARBA00022692"/>
    </source>
</evidence>
<comment type="similarity">
    <text evidence="12">Belongs to the cytochrome b561 family.</text>
</comment>
<evidence type="ECO:0000256" key="8">
    <source>
        <dbReference type="ARBA" id="ARBA00022982"/>
    </source>
</evidence>
<keyword evidence="6 13" id="KW-0812">Transmembrane</keyword>
<keyword evidence="11 13" id="KW-0472">Membrane</keyword>
<feature type="transmembrane region" description="Helical" evidence="13">
    <location>
        <begin position="149"/>
        <end position="168"/>
    </location>
</feature>
<evidence type="ECO:0000313" key="17">
    <source>
        <dbReference type="Proteomes" id="UP000321960"/>
    </source>
</evidence>
<evidence type="ECO:0000256" key="13">
    <source>
        <dbReference type="SAM" id="Phobius"/>
    </source>
</evidence>
<comment type="caution">
    <text evidence="15">The sequence shown here is derived from an EMBL/GenBank/DDBJ whole genome shotgun (WGS) entry which is preliminary data.</text>
</comment>
<dbReference type="GO" id="GO:0046872">
    <property type="term" value="F:metal ion binding"/>
    <property type="evidence" value="ECO:0007669"/>
    <property type="project" value="UniProtKB-KW"/>
</dbReference>
<dbReference type="InterPro" id="IPR052168">
    <property type="entry name" value="Cytochrome_b561_oxidase"/>
</dbReference>
<dbReference type="GO" id="GO:0009055">
    <property type="term" value="F:electron transfer activity"/>
    <property type="evidence" value="ECO:0007669"/>
    <property type="project" value="InterPro"/>
</dbReference>
<dbReference type="GO" id="GO:0020037">
    <property type="term" value="F:heme binding"/>
    <property type="evidence" value="ECO:0007669"/>
    <property type="project" value="TreeGrafter"/>
</dbReference>
<keyword evidence="4" id="KW-1003">Cell membrane</keyword>
<organism evidence="15 17">
    <name type="scientific">Methylobacterium oxalidis</name>
    <dbReference type="NCBI Taxonomy" id="944322"/>
    <lineage>
        <taxon>Bacteria</taxon>
        <taxon>Pseudomonadati</taxon>
        <taxon>Pseudomonadota</taxon>
        <taxon>Alphaproteobacteria</taxon>
        <taxon>Hyphomicrobiales</taxon>
        <taxon>Methylobacteriaceae</taxon>
        <taxon>Methylobacterium</taxon>
    </lineage>
</organism>
<evidence type="ECO:0000313" key="15">
    <source>
        <dbReference type="EMBL" id="GEP07277.1"/>
    </source>
</evidence>
<evidence type="ECO:0000256" key="3">
    <source>
        <dbReference type="ARBA" id="ARBA00022448"/>
    </source>
</evidence>
<dbReference type="PANTHER" id="PTHR30529:SF1">
    <property type="entry name" value="CYTOCHROME B561 HOMOLOG 2"/>
    <property type="match status" value="1"/>
</dbReference>
<feature type="transmembrane region" description="Helical" evidence="13">
    <location>
        <begin position="56"/>
        <end position="74"/>
    </location>
</feature>